<name>A0ABD0LYT4_9CAEN</name>
<gene>
    <name evidence="2" type="ORF">BaRGS_00004649</name>
</gene>
<evidence type="ECO:0000256" key="1">
    <source>
        <dbReference type="SAM" id="MobiDB-lite"/>
    </source>
</evidence>
<reference evidence="2 3" key="1">
    <citation type="journal article" date="2023" name="Sci. Data">
        <title>Genome assembly of the Korean intertidal mud-creeper Batillaria attramentaria.</title>
        <authorList>
            <person name="Patra A.K."/>
            <person name="Ho P.T."/>
            <person name="Jun S."/>
            <person name="Lee S.J."/>
            <person name="Kim Y."/>
            <person name="Won Y.J."/>
        </authorList>
    </citation>
    <scope>NUCLEOTIDE SEQUENCE [LARGE SCALE GENOMIC DNA]</scope>
    <source>
        <strain evidence="2">Wonlab-2016</strain>
    </source>
</reference>
<comment type="caution">
    <text evidence="2">The sequence shown here is derived from an EMBL/GenBank/DDBJ whole genome shotgun (WGS) entry which is preliminary data.</text>
</comment>
<dbReference type="AlphaFoldDB" id="A0ABD0LYT4"/>
<dbReference type="EMBL" id="JACVVK020000016">
    <property type="protein sequence ID" value="KAK7504345.1"/>
    <property type="molecule type" value="Genomic_DNA"/>
</dbReference>
<protein>
    <submittedName>
        <fullName evidence="2">Uncharacterized protein</fullName>
    </submittedName>
</protein>
<dbReference type="Proteomes" id="UP001519460">
    <property type="component" value="Unassembled WGS sequence"/>
</dbReference>
<keyword evidence="3" id="KW-1185">Reference proteome</keyword>
<feature type="non-terminal residue" evidence="2">
    <location>
        <position position="1"/>
    </location>
</feature>
<sequence length="148" mass="16596">DRRPSTAHQHGEEEKYFVGNRQPTSRHFSPDWLRPSYSAPHWSMQPPPPAANWLPLTPTPHRPVHTMFWFPPHPLATARPSSAATSPWVWPRASAYDPSPRSAVSGWPHAHMPTAHWLPPSFASAPGSLPCPDVLPMYTRAPPLQQGR</sequence>
<evidence type="ECO:0000313" key="3">
    <source>
        <dbReference type="Proteomes" id="UP001519460"/>
    </source>
</evidence>
<accession>A0ABD0LYT4</accession>
<organism evidence="2 3">
    <name type="scientific">Batillaria attramentaria</name>
    <dbReference type="NCBI Taxonomy" id="370345"/>
    <lineage>
        <taxon>Eukaryota</taxon>
        <taxon>Metazoa</taxon>
        <taxon>Spiralia</taxon>
        <taxon>Lophotrochozoa</taxon>
        <taxon>Mollusca</taxon>
        <taxon>Gastropoda</taxon>
        <taxon>Caenogastropoda</taxon>
        <taxon>Sorbeoconcha</taxon>
        <taxon>Cerithioidea</taxon>
        <taxon>Batillariidae</taxon>
        <taxon>Batillaria</taxon>
    </lineage>
</organism>
<evidence type="ECO:0000313" key="2">
    <source>
        <dbReference type="EMBL" id="KAK7504345.1"/>
    </source>
</evidence>
<feature type="region of interest" description="Disordered" evidence="1">
    <location>
        <begin position="1"/>
        <end position="23"/>
    </location>
</feature>
<proteinExistence type="predicted"/>